<organism evidence="2 3">
    <name type="scientific">Brevibacillus halotolerans</name>
    <dbReference type="NCBI Taxonomy" id="1507437"/>
    <lineage>
        <taxon>Bacteria</taxon>
        <taxon>Bacillati</taxon>
        <taxon>Bacillota</taxon>
        <taxon>Bacilli</taxon>
        <taxon>Bacillales</taxon>
        <taxon>Paenibacillaceae</taxon>
        <taxon>Brevibacillus</taxon>
    </lineage>
</organism>
<evidence type="ECO:0000256" key="1">
    <source>
        <dbReference type="SAM" id="Phobius"/>
    </source>
</evidence>
<sequence length="286" mass="31238">MSLADKVFELIDYAFNKLMQAIFQQFIEALTQMLSSISEEAINVLSFSIVIEGIFWAQGFALSILVIKVGFEAWTTYILHTTGDPEANPRELLMGTVKSTVVICAVPWIVHQTYQFGADVAYDISGLDGKEDSSLHALAQFAMWESTFILVSSLLAIGALVLLIVVAIQSFIRAGELAFLAFSGSFMALGLTNGTLFNTWWRSLLSVSVANAVQIFLIKVSFHSLVSMSTGDPLGKLGVFFGLLWVTYKSPSAIKEFSYSTGVGRVMSGTAQQAGSTAMMRLFMKK</sequence>
<dbReference type="InterPro" id="IPR046084">
    <property type="entry name" value="TrbL_4"/>
</dbReference>
<name>A0ABT4I2Y0_9BACL</name>
<dbReference type="EMBL" id="JAPTNG010000023">
    <property type="protein sequence ID" value="MCZ0833410.1"/>
    <property type="molecule type" value="Genomic_DNA"/>
</dbReference>
<accession>A0ABT4I2Y0</accession>
<gene>
    <name evidence="2" type="ORF">O0535_22135</name>
</gene>
<feature type="transmembrane region" description="Helical" evidence="1">
    <location>
        <begin position="44"/>
        <end position="71"/>
    </location>
</feature>
<proteinExistence type="predicted"/>
<comment type="caution">
    <text evidence="2">The sequence shown here is derived from an EMBL/GenBank/DDBJ whole genome shotgun (WGS) entry which is preliminary data.</text>
</comment>
<keyword evidence="3" id="KW-1185">Reference proteome</keyword>
<keyword evidence="1" id="KW-0812">Transmembrane</keyword>
<evidence type="ECO:0000313" key="3">
    <source>
        <dbReference type="Proteomes" id="UP001067708"/>
    </source>
</evidence>
<protein>
    <recommendedName>
        <fullName evidence="4">Conjugal transfer protein</fullName>
    </recommendedName>
</protein>
<evidence type="ECO:0008006" key="4">
    <source>
        <dbReference type="Google" id="ProtNLM"/>
    </source>
</evidence>
<feature type="transmembrane region" description="Helical" evidence="1">
    <location>
        <begin position="148"/>
        <end position="168"/>
    </location>
</feature>
<feature type="transmembrane region" description="Helical" evidence="1">
    <location>
        <begin position="177"/>
        <end position="194"/>
    </location>
</feature>
<reference evidence="2" key="1">
    <citation type="submission" date="2022-09" db="EMBL/GenBank/DDBJ databases">
        <title>Genome analysis and characterization of larvicidal activity of Brevibacillus strains.</title>
        <authorList>
            <person name="Patrusheva E.V."/>
            <person name="Izotova A.O."/>
            <person name="Toshchakov S.V."/>
            <person name="Sineoky S.P."/>
        </authorList>
    </citation>
    <scope>NUCLEOTIDE SEQUENCE</scope>
    <source>
        <strain evidence="2">VKPM_B-13244</strain>
    </source>
</reference>
<dbReference type="RefSeq" id="WP_258418356.1">
    <property type="nucleotide sequence ID" value="NZ_JAPTNG010000023.1"/>
</dbReference>
<keyword evidence="1" id="KW-0472">Membrane</keyword>
<keyword evidence="1" id="KW-1133">Transmembrane helix</keyword>
<evidence type="ECO:0000313" key="2">
    <source>
        <dbReference type="EMBL" id="MCZ0833410.1"/>
    </source>
</evidence>
<feature type="transmembrane region" description="Helical" evidence="1">
    <location>
        <begin position="200"/>
        <end position="218"/>
    </location>
</feature>
<dbReference type="Proteomes" id="UP001067708">
    <property type="component" value="Unassembled WGS sequence"/>
</dbReference>
<dbReference type="Pfam" id="PF19597">
    <property type="entry name" value="TrbL_4"/>
    <property type="match status" value="1"/>
</dbReference>